<evidence type="ECO:0000259" key="2">
    <source>
        <dbReference type="Pfam" id="PF16538"/>
    </source>
</evidence>
<comment type="caution">
    <text evidence="5">The sequence shown here is derived from an EMBL/GenBank/DDBJ whole genome shotgun (WGS) entry which is preliminary data.</text>
</comment>
<feature type="signal peptide" evidence="1">
    <location>
        <begin position="1"/>
        <end position="18"/>
    </location>
</feature>
<dbReference type="Gene3D" id="3.30.1660.40">
    <property type="entry name" value="FlgT, N-terminal domain"/>
    <property type="match status" value="1"/>
</dbReference>
<feature type="domain" description="Flagellar assembly protein T C-terminal" evidence="2">
    <location>
        <begin position="306"/>
        <end position="380"/>
    </location>
</feature>
<name>A0ABU9HE26_9GAMM</name>
<keyword evidence="5" id="KW-0969">Cilium</keyword>
<dbReference type="Pfam" id="PF16548">
    <property type="entry name" value="FlgT_N"/>
    <property type="match status" value="1"/>
</dbReference>
<sequence length="385" mass="43766">MKKIIFIALLLLSNNTFAQWFQASANAIIINKNIEEAREQAIKKAVKDALLFSGGTISSLQQVNQGVLVENQLILNSGGEIKALKIIEESQKNNLLTVNLKVNIITQSDLCFGGHFPKSMVISRFAMNVPQQTVDGQIYNLHKKVSNTFFNQLLLSPNLFNIRRYIDKPLQLGEKYNNKNLADTLASISSQTDSQFIVFGEINDLSVKFESKTSLNYWITNPDRHFYMTVYLYDALQGKLIFSKQYRQKTTWQYGKEQQADLNSKQFWEFQYGQAILSSLAQANIDISQRIQCIIPRARIVTVNSNNIRINLGKNNGLQQDMLVELSYSSNFKDQFGIQRQSSTIAKQAMKIIEVHENSAELTTIDDYPLSNIQINDIATIKSIQ</sequence>
<protein>
    <submittedName>
        <fullName evidence="5">Flagellar assembly protein T N-terminal domain-containing protein</fullName>
    </submittedName>
</protein>
<keyword evidence="6" id="KW-1185">Reference proteome</keyword>
<dbReference type="EMBL" id="JBAKBA010000034">
    <property type="protein sequence ID" value="MEL0660168.1"/>
    <property type="molecule type" value="Genomic_DNA"/>
</dbReference>
<keyword evidence="5" id="KW-0966">Cell projection</keyword>
<dbReference type="Gene3D" id="2.40.10.410">
    <property type="entry name" value="FlgT, C-terminal domain"/>
    <property type="match status" value="1"/>
</dbReference>
<dbReference type="InterPro" id="IPR032388">
    <property type="entry name" value="FlgT_C"/>
</dbReference>
<dbReference type="Gene3D" id="3.40.50.10610">
    <property type="entry name" value="ABC-type transport auxiliary lipoprotein component"/>
    <property type="match status" value="1"/>
</dbReference>
<feature type="domain" description="Flagellar assembly protein T middle" evidence="3">
    <location>
        <begin position="111"/>
        <end position="261"/>
    </location>
</feature>
<gene>
    <name evidence="5" type="ORF">V6255_13580</name>
</gene>
<feature type="chain" id="PRO_5046552890" evidence="1">
    <location>
        <begin position="19"/>
        <end position="385"/>
    </location>
</feature>
<evidence type="ECO:0000313" key="5">
    <source>
        <dbReference type="EMBL" id="MEL0660168.1"/>
    </source>
</evidence>
<evidence type="ECO:0000259" key="4">
    <source>
        <dbReference type="Pfam" id="PF16548"/>
    </source>
</evidence>
<keyword evidence="1" id="KW-0732">Signal</keyword>
<reference evidence="5 6" key="1">
    <citation type="submission" date="2024-02" db="EMBL/GenBank/DDBJ databases">
        <title>Bacteria isolated from the canopy kelp, Nereocystis luetkeana.</title>
        <authorList>
            <person name="Pfister C.A."/>
            <person name="Younker I.T."/>
            <person name="Light S.H."/>
        </authorList>
    </citation>
    <scope>NUCLEOTIDE SEQUENCE [LARGE SCALE GENOMIC DNA]</scope>
    <source>
        <strain evidence="5 6">TI.2.07</strain>
    </source>
</reference>
<organism evidence="5 6">
    <name type="scientific">Psychromonas arctica</name>
    <dbReference type="NCBI Taxonomy" id="168275"/>
    <lineage>
        <taxon>Bacteria</taxon>
        <taxon>Pseudomonadati</taxon>
        <taxon>Pseudomonadota</taxon>
        <taxon>Gammaproteobacteria</taxon>
        <taxon>Alteromonadales</taxon>
        <taxon>Psychromonadaceae</taxon>
        <taxon>Psychromonas</taxon>
    </lineage>
</organism>
<dbReference type="Pfam" id="PF16538">
    <property type="entry name" value="FlgT_C"/>
    <property type="match status" value="1"/>
</dbReference>
<dbReference type="InterPro" id="IPR032370">
    <property type="entry name" value="FlgT_N"/>
</dbReference>
<dbReference type="RefSeq" id="WP_341628645.1">
    <property type="nucleotide sequence ID" value="NZ_JBAKBA010000034.1"/>
</dbReference>
<evidence type="ECO:0000256" key="1">
    <source>
        <dbReference type="SAM" id="SignalP"/>
    </source>
</evidence>
<dbReference type="Pfam" id="PF16539">
    <property type="entry name" value="FlgT_M"/>
    <property type="match status" value="1"/>
</dbReference>
<accession>A0ABU9HE26</accession>
<dbReference type="Proteomes" id="UP001366060">
    <property type="component" value="Unassembled WGS sequence"/>
</dbReference>
<evidence type="ECO:0000259" key="3">
    <source>
        <dbReference type="Pfam" id="PF16539"/>
    </source>
</evidence>
<dbReference type="InterPro" id="IPR032386">
    <property type="entry name" value="FlgT_M"/>
</dbReference>
<keyword evidence="5" id="KW-0282">Flagellum</keyword>
<evidence type="ECO:0000313" key="6">
    <source>
        <dbReference type="Proteomes" id="UP001366060"/>
    </source>
</evidence>
<dbReference type="InterPro" id="IPR038165">
    <property type="entry name" value="FlgT_C_sf"/>
</dbReference>
<proteinExistence type="predicted"/>
<feature type="domain" description="Flagellar assembly protein T N-terminal" evidence="4">
    <location>
        <begin position="19"/>
        <end position="105"/>
    </location>
</feature>
<dbReference type="InterPro" id="IPR038180">
    <property type="entry name" value="FlgT_N_sf"/>
</dbReference>